<accession>A0AAE1WDK5</accession>
<reference evidence="3" key="2">
    <citation type="journal article" date="2024" name="Plant">
        <title>Genomic evolution and insights into agronomic trait innovations of Sesamum species.</title>
        <authorList>
            <person name="Miao H."/>
            <person name="Wang L."/>
            <person name="Qu L."/>
            <person name="Liu H."/>
            <person name="Sun Y."/>
            <person name="Le M."/>
            <person name="Wang Q."/>
            <person name="Wei S."/>
            <person name="Zheng Y."/>
            <person name="Lin W."/>
            <person name="Duan Y."/>
            <person name="Cao H."/>
            <person name="Xiong S."/>
            <person name="Wang X."/>
            <person name="Wei L."/>
            <person name="Li C."/>
            <person name="Ma Q."/>
            <person name="Ju M."/>
            <person name="Zhao R."/>
            <person name="Li G."/>
            <person name="Mu C."/>
            <person name="Tian Q."/>
            <person name="Mei H."/>
            <person name="Zhang T."/>
            <person name="Gao T."/>
            <person name="Zhang H."/>
        </authorList>
    </citation>
    <scope>NUCLEOTIDE SEQUENCE</scope>
    <source>
        <strain evidence="3">K16</strain>
    </source>
</reference>
<comment type="similarity">
    <text evidence="1">Belongs to the iron/ascorbate-dependent oxidoreductase family.</text>
</comment>
<evidence type="ECO:0000256" key="1">
    <source>
        <dbReference type="RuleBase" id="RU003682"/>
    </source>
</evidence>
<sequence length="367" mass="41570">MDSSNASLHHLSFFELSTNFVSEKFVWPREENHNANQEDDLNEPIVDLEGFFNGEKDEARQTAELVRSACLSHDRFCLKLPWKETISCCFHESGPDDPQAAHVFFRSAFGQEFEHIGWIFQEYCKAMKRLSVGIIEILGMSLGVDESHLKEYFQEGSSIMRCNFYPPCQEPGLALGTGPHCDPTALAILHQDQVGGLQVFADHKWKSVRPRHDALVALTNGVYKSCGHRAVVNKWKERVSLVYFLCPREDKIIVPPENLEAVIALVRKASRGIAEVTERDGPDANVVVFDNYPEINDCPKHCINAPSTVNFRSKFLRAVELLTGQKASRFRKSEEESSLAVFLLNVLRKNRLRTCLRNVLAHEGNPE</sequence>
<name>A0AAE1WDK5_9LAMI</name>
<evidence type="ECO:0000259" key="2">
    <source>
        <dbReference type="PROSITE" id="PS51471"/>
    </source>
</evidence>
<dbReference type="AlphaFoldDB" id="A0AAE1WDK5"/>
<keyword evidence="1" id="KW-0479">Metal-binding</keyword>
<evidence type="ECO:0000313" key="3">
    <source>
        <dbReference type="EMBL" id="KAK4391246.1"/>
    </source>
</evidence>
<keyword evidence="1" id="KW-0408">Iron</keyword>
<reference evidence="3" key="1">
    <citation type="submission" date="2020-06" db="EMBL/GenBank/DDBJ databases">
        <authorList>
            <person name="Li T."/>
            <person name="Hu X."/>
            <person name="Zhang T."/>
            <person name="Song X."/>
            <person name="Zhang H."/>
            <person name="Dai N."/>
            <person name="Sheng W."/>
            <person name="Hou X."/>
            <person name="Wei L."/>
        </authorList>
    </citation>
    <scope>NUCLEOTIDE SEQUENCE</scope>
    <source>
        <strain evidence="3">K16</strain>
        <tissue evidence="3">Leaf</tissue>
    </source>
</reference>
<dbReference type="GO" id="GO:0016491">
    <property type="term" value="F:oxidoreductase activity"/>
    <property type="evidence" value="ECO:0007669"/>
    <property type="project" value="UniProtKB-KW"/>
</dbReference>
<feature type="domain" description="Fe2OG dioxygenase" evidence="2">
    <location>
        <begin position="156"/>
        <end position="247"/>
    </location>
</feature>
<dbReference type="PROSITE" id="PS51471">
    <property type="entry name" value="FE2OG_OXY"/>
    <property type="match status" value="1"/>
</dbReference>
<dbReference type="Pfam" id="PF03171">
    <property type="entry name" value="2OG-FeII_Oxy"/>
    <property type="match status" value="1"/>
</dbReference>
<dbReference type="Proteomes" id="UP001289374">
    <property type="component" value="Unassembled WGS sequence"/>
</dbReference>
<proteinExistence type="inferred from homology"/>
<keyword evidence="4" id="KW-1185">Reference proteome</keyword>
<organism evidence="3 4">
    <name type="scientific">Sesamum angolense</name>
    <dbReference type="NCBI Taxonomy" id="2727404"/>
    <lineage>
        <taxon>Eukaryota</taxon>
        <taxon>Viridiplantae</taxon>
        <taxon>Streptophyta</taxon>
        <taxon>Embryophyta</taxon>
        <taxon>Tracheophyta</taxon>
        <taxon>Spermatophyta</taxon>
        <taxon>Magnoliopsida</taxon>
        <taxon>eudicotyledons</taxon>
        <taxon>Gunneridae</taxon>
        <taxon>Pentapetalae</taxon>
        <taxon>asterids</taxon>
        <taxon>lamiids</taxon>
        <taxon>Lamiales</taxon>
        <taxon>Pedaliaceae</taxon>
        <taxon>Sesamum</taxon>
    </lineage>
</organism>
<comment type="caution">
    <text evidence="3">The sequence shown here is derived from an EMBL/GenBank/DDBJ whole genome shotgun (WGS) entry which is preliminary data.</text>
</comment>
<dbReference type="PANTHER" id="PTHR47990">
    <property type="entry name" value="2-OXOGLUTARATE (2OG) AND FE(II)-DEPENDENT OXYGENASE SUPERFAMILY PROTEIN-RELATED"/>
    <property type="match status" value="1"/>
</dbReference>
<dbReference type="EMBL" id="JACGWL010000012">
    <property type="protein sequence ID" value="KAK4391246.1"/>
    <property type="molecule type" value="Genomic_DNA"/>
</dbReference>
<dbReference type="GO" id="GO:0046872">
    <property type="term" value="F:metal ion binding"/>
    <property type="evidence" value="ECO:0007669"/>
    <property type="project" value="UniProtKB-KW"/>
</dbReference>
<gene>
    <name evidence="3" type="ORF">Sango_2187900</name>
</gene>
<protein>
    <submittedName>
        <fullName evidence="3">Gibberellin 20 oxidase 3</fullName>
    </submittedName>
</protein>
<keyword evidence="1" id="KW-0560">Oxidoreductase</keyword>
<dbReference type="InterPro" id="IPR005123">
    <property type="entry name" value="Oxoglu/Fe-dep_dioxygenase_dom"/>
</dbReference>
<dbReference type="InterPro" id="IPR050231">
    <property type="entry name" value="Iron_ascorbate_oxido_reductase"/>
</dbReference>
<dbReference type="InterPro" id="IPR044861">
    <property type="entry name" value="IPNS-like_FE2OG_OXY"/>
</dbReference>
<dbReference type="Gene3D" id="2.60.120.330">
    <property type="entry name" value="B-lactam Antibiotic, Isopenicillin N Synthase, Chain"/>
    <property type="match status" value="1"/>
</dbReference>
<dbReference type="InterPro" id="IPR027443">
    <property type="entry name" value="IPNS-like_sf"/>
</dbReference>
<evidence type="ECO:0000313" key="4">
    <source>
        <dbReference type="Proteomes" id="UP001289374"/>
    </source>
</evidence>
<dbReference type="SUPFAM" id="SSF51197">
    <property type="entry name" value="Clavaminate synthase-like"/>
    <property type="match status" value="1"/>
</dbReference>